<dbReference type="InterPro" id="IPR050317">
    <property type="entry name" value="Plant_Fungal_Acyltransferase"/>
</dbReference>
<evidence type="ECO:0000313" key="4">
    <source>
        <dbReference type="Proteomes" id="UP000250140"/>
    </source>
</evidence>
<gene>
    <name evidence="3" type="ORF">AOQ84DRAFT_15204</name>
</gene>
<dbReference type="EMBL" id="KV749378">
    <property type="protein sequence ID" value="OCL09698.1"/>
    <property type="molecule type" value="Genomic_DNA"/>
</dbReference>
<dbReference type="GO" id="GO:0016747">
    <property type="term" value="F:acyltransferase activity, transferring groups other than amino-acyl groups"/>
    <property type="evidence" value="ECO:0007669"/>
    <property type="project" value="TreeGrafter"/>
</dbReference>
<evidence type="ECO:0000256" key="1">
    <source>
        <dbReference type="ARBA" id="ARBA00022679"/>
    </source>
</evidence>
<accession>A0A8E2F3N2</accession>
<dbReference type="AlphaFoldDB" id="A0A8E2F3N2"/>
<feature type="domain" description="Trichothecene 3-O-acetyltransferase-like N-terminal" evidence="2">
    <location>
        <begin position="33"/>
        <end position="177"/>
    </location>
</feature>
<proteinExistence type="predicted"/>
<dbReference type="InterPro" id="IPR054710">
    <property type="entry name" value="Tri101-like_N"/>
</dbReference>
<keyword evidence="1" id="KW-0808">Transferase</keyword>
<organism evidence="3 4">
    <name type="scientific">Glonium stellatum</name>
    <dbReference type="NCBI Taxonomy" id="574774"/>
    <lineage>
        <taxon>Eukaryota</taxon>
        <taxon>Fungi</taxon>
        <taxon>Dikarya</taxon>
        <taxon>Ascomycota</taxon>
        <taxon>Pezizomycotina</taxon>
        <taxon>Dothideomycetes</taxon>
        <taxon>Pleosporomycetidae</taxon>
        <taxon>Gloniales</taxon>
        <taxon>Gloniaceae</taxon>
        <taxon>Glonium</taxon>
    </lineage>
</organism>
<dbReference type="OrthoDB" id="1862401at2759"/>
<evidence type="ECO:0000259" key="2">
    <source>
        <dbReference type="Pfam" id="PF22664"/>
    </source>
</evidence>
<name>A0A8E2F3N2_9PEZI</name>
<dbReference type="GO" id="GO:0044550">
    <property type="term" value="P:secondary metabolite biosynthetic process"/>
    <property type="evidence" value="ECO:0007669"/>
    <property type="project" value="TreeGrafter"/>
</dbReference>
<dbReference type="PANTHER" id="PTHR31642">
    <property type="entry name" value="TRICHOTHECENE 3-O-ACETYLTRANSFERASE"/>
    <property type="match status" value="1"/>
</dbReference>
<sequence length="473" mass="51465">MSFDDTILIPGPSFHVDLSALDACHPVHYSRRLLIFRCTSSVQRDAQLAAVKTGLQALVLRCPILGGIVVPLPPDEASNSQEDWRTIVPDRGIELIVRDLQTAVASFEELEAAEFPALQLPYDLLMPIPQDIGNDRPFAACKLQFSAINGGTILTFAMSHCVADGTGTNELMRVLSEETRFAQEHSSEGVVNEVRSMSVTTSMGLDRSVICNMMSEVPFHIEDHPAYRWKASPPANTPSLGRALARHPFEATSPEIPVLLRISAASLAQLKADATMPNAPPISTHDALSALVWRTILLIRSRRSASAQELPASTIGSIFMPMDARRHLNIPPSYVGNVVYQLTAALDLGTLFSLSGLQHAASAVRRAITSVNSALVSSYVAMANERWVDWQFTTTASTTGVAMGTDWTSGKLYSEGWGEAFGPLVRYRYPGEVFNCIMPKLPDGGAELLVSVMPEEVEVLRGVEGFGKYVEVQ</sequence>
<evidence type="ECO:0000313" key="3">
    <source>
        <dbReference type="EMBL" id="OCL09698.1"/>
    </source>
</evidence>
<dbReference type="Gene3D" id="3.30.559.10">
    <property type="entry name" value="Chloramphenicol acetyltransferase-like domain"/>
    <property type="match status" value="2"/>
</dbReference>
<dbReference type="Pfam" id="PF22664">
    <property type="entry name" value="TRI-like_N"/>
    <property type="match status" value="1"/>
</dbReference>
<dbReference type="InterPro" id="IPR023213">
    <property type="entry name" value="CAT-like_dom_sf"/>
</dbReference>
<protein>
    <recommendedName>
        <fullName evidence="2">Trichothecene 3-O-acetyltransferase-like N-terminal domain-containing protein</fullName>
    </recommendedName>
</protein>
<keyword evidence="4" id="KW-1185">Reference proteome</keyword>
<dbReference type="Proteomes" id="UP000250140">
    <property type="component" value="Unassembled WGS sequence"/>
</dbReference>
<reference evidence="3 4" key="1">
    <citation type="journal article" date="2016" name="Nat. Commun.">
        <title>Ectomycorrhizal ecology is imprinted in the genome of the dominant symbiotic fungus Cenococcum geophilum.</title>
        <authorList>
            <consortium name="DOE Joint Genome Institute"/>
            <person name="Peter M."/>
            <person name="Kohler A."/>
            <person name="Ohm R.A."/>
            <person name="Kuo A."/>
            <person name="Krutzmann J."/>
            <person name="Morin E."/>
            <person name="Arend M."/>
            <person name="Barry K.W."/>
            <person name="Binder M."/>
            <person name="Choi C."/>
            <person name="Clum A."/>
            <person name="Copeland A."/>
            <person name="Grisel N."/>
            <person name="Haridas S."/>
            <person name="Kipfer T."/>
            <person name="LaButti K."/>
            <person name="Lindquist E."/>
            <person name="Lipzen A."/>
            <person name="Maire R."/>
            <person name="Meier B."/>
            <person name="Mihaltcheva S."/>
            <person name="Molinier V."/>
            <person name="Murat C."/>
            <person name="Poggeler S."/>
            <person name="Quandt C.A."/>
            <person name="Sperisen C."/>
            <person name="Tritt A."/>
            <person name="Tisserant E."/>
            <person name="Crous P.W."/>
            <person name="Henrissat B."/>
            <person name="Nehls U."/>
            <person name="Egli S."/>
            <person name="Spatafora J.W."/>
            <person name="Grigoriev I.V."/>
            <person name="Martin F.M."/>
        </authorList>
    </citation>
    <scope>NUCLEOTIDE SEQUENCE [LARGE SCALE GENOMIC DNA]</scope>
    <source>
        <strain evidence="3 4">CBS 207.34</strain>
    </source>
</reference>
<dbReference type="PANTHER" id="PTHR31642:SF310">
    <property type="entry name" value="FATTY ALCOHOL:CAFFEOYL-COA ACYLTRANSFERASE"/>
    <property type="match status" value="1"/>
</dbReference>